<dbReference type="AlphaFoldDB" id="U4LBW1"/>
<dbReference type="Proteomes" id="UP000018144">
    <property type="component" value="Unassembled WGS sequence"/>
</dbReference>
<dbReference type="EMBL" id="HF935375">
    <property type="protein sequence ID" value="CCX07797.1"/>
    <property type="molecule type" value="Genomic_DNA"/>
</dbReference>
<keyword evidence="1" id="KW-0472">Membrane</keyword>
<keyword evidence="3" id="KW-1185">Reference proteome</keyword>
<gene>
    <name evidence="2" type="ORF">PCON_07386</name>
</gene>
<protein>
    <submittedName>
        <fullName evidence="2">Uncharacterized protein</fullName>
    </submittedName>
</protein>
<evidence type="ECO:0000313" key="3">
    <source>
        <dbReference type="Proteomes" id="UP000018144"/>
    </source>
</evidence>
<evidence type="ECO:0000256" key="1">
    <source>
        <dbReference type="SAM" id="Phobius"/>
    </source>
</evidence>
<feature type="transmembrane region" description="Helical" evidence="1">
    <location>
        <begin position="12"/>
        <end position="31"/>
    </location>
</feature>
<organism evidence="2 3">
    <name type="scientific">Pyronema omphalodes (strain CBS 100304)</name>
    <name type="common">Pyronema confluens</name>
    <dbReference type="NCBI Taxonomy" id="1076935"/>
    <lineage>
        <taxon>Eukaryota</taxon>
        <taxon>Fungi</taxon>
        <taxon>Dikarya</taxon>
        <taxon>Ascomycota</taxon>
        <taxon>Pezizomycotina</taxon>
        <taxon>Pezizomycetes</taxon>
        <taxon>Pezizales</taxon>
        <taxon>Pyronemataceae</taxon>
        <taxon>Pyronema</taxon>
    </lineage>
</organism>
<reference evidence="2 3" key="1">
    <citation type="journal article" date="2013" name="PLoS Genet.">
        <title>The genome and development-dependent transcriptomes of Pyronema confluens: a window into fungal evolution.</title>
        <authorList>
            <person name="Traeger S."/>
            <person name="Altegoer F."/>
            <person name="Freitag M."/>
            <person name="Gabaldon T."/>
            <person name="Kempken F."/>
            <person name="Kumar A."/>
            <person name="Marcet-Houben M."/>
            <person name="Poggeler S."/>
            <person name="Stajich J.E."/>
            <person name="Nowrousian M."/>
        </authorList>
    </citation>
    <scope>NUCLEOTIDE SEQUENCE [LARGE SCALE GENOMIC DNA]</scope>
    <source>
        <strain evidence="3">CBS 100304</strain>
        <tissue evidence="2">Vegetative mycelium</tissue>
    </source>
</reference>
<accession>U4LBW1</accession>
<proteinExistence type="predicted"/>
<sequence>MIQIILIVKGNMVLGLGLIAHMTFGMDAMPAGPTVPA</sequence>
<keyword evidence="1" id="KW-1133">Transmembrane helix</keyword>
<evidence type="ECO:0000313" key="2">
    <source>
        <dbReference type="EMBL" id="CCX07797.1"/>
    </source>
</evidence>
<name>U4LBW1_PYROM</name>
<keyword evidence="1" id="KW-0812">Transmembrane</keyword>